<dbReference type="Pfam" id="PF15000">
    <property type="entry name" value="TUSC2"/>
    <property type="match status" value="1"/>
</dbReference>
<dbReference type="PANTHER" id="PTHR15453">
    <property type="entry name" value="TUMOR SUPPRESSOR CANDIDATE 2"/>
    <property type="match status" value="1"/>
</dbReference>
<protein>
    <submittedName>
        <fullName evidence="2">Uncharacterized protein</fullName>
    </submittedName>
</protein>
<reference evidence="2" key="1">
    <citation type="submission" date="2022-11" db="UniProtKB">
        <authorList>
            <consortium name="WormBaseParasite"/>
        </authorList>
    </citation>
    <scope>IDENTIFICATION</scope>
</reference>
<dbReference type="WBParaSite" id="nRc.2.0.1.t25526-RA">
    <property type="protein sequence ID" value="nRc.2.0.1.t25526-RA"/>
    <property type="gene ID" value="nRc.2.0.1.g25526"/>
</dbReference>
<accession>A0A915JHD4</accession>
<evidence type="ECO:0000313" key="1">
    <source>
        <dbReference type="Proteomes" id="UP000887565"/>
    </source>
</evidence>
<dbReference type="AlphaFoldDB" id="A0A915JHD4"/>
<proteinExistence type="predicted"/>
<keyword evidence="1" id="KW-1185">Reference proteome</keyword>
<dbReference type="Proteomes" id="UP000887565">
    <property type="component" value="Unplaced"/>
</dbReference>
<dbReference type="PANTHER" id="PTHR15453:SF8">
    <property type="entry name" value="TUMOR SUPPRESSOR CANDIDATE 2"/>
    <property type="match status" value="1"/>
</dbReference>
<organism evidence="1 2">
    <name type="scientific">Romanomermis culicivorax</name>
    <name type="common">Nematode worm</name>
    <dbReference type="NCBI Taxonomy" id="13658"/>
    <lineage>
        <taxon>Eukaryota</taxon>
        <taxon>Metazoa</taxon>
        <taxon>Ecdysozoa</taxon>
        <taxon>Nematoda</taxon>
        <taxon>Enoplea</taxon>
        <taxon>Dorylaimia</taxon>
        <taxon>Mermithida</taxon>
        <taxon>Mermithoidea</taxon>
        <taxon>Mermithidae</taxon>
        <taxon>Romanomermis</taxon>
    </lineage>
</organism>
<dbReference type="InterPro" id="IPR029393">
    <property type="entry name" value="FUS1"/>
</dbReference>
<dbReference type="GO" id="GO:0005739">
    <property type="term" value="C:mitochondrion"/>
    <property type="evidence" value="ECO:0007669"/>
    <property type="project" value="TreeGrafter"/>
</dbReference>
<sequence length="118" mass="13578">MGNYLPGKHKSKNQHTGDQCDKMDCKNNTILTSSCGDFTKKQLMLIYDTSSYGIPLYVDEDGDVANEFYQEIYCGSLNFRTLVKTNRHRLKRLGKIKYDIPRLPKTFPVLMIEASLFT</sequence>
<name>A0A915JHD4_ROMCU</name>
<dbReference type="GO" id="GO:0051881">
    <property type="term" value="P:regulation of mitochondrial membrane potential"/>
    <property type="evidence" value="ECO:0007669"/>
    <property type="project" value="TreeGrafter"/>
</dbReference>
<evidence type="ECO:0000313" key="2">
    <source>
        <dbReference type="WBParaSite" id="nRc.2.0.1.t25526-RA"/>
    </source>
</evidence>